<evidence type="ECO:0000313" key="3">
    <source>
        <dbReference type="Proteomes" id="UP000245765"/>
    </source>
</evidence>
<accession>A0A317FIT2</accession>
<dbReference type="PANTHER" id="PTHR43283:SF3">
    <property type="entry name" value="BETA-LACTAMASE FAMILY PROTEIN (AFU_ORTHOLOGUE AFUA_5G07500)"/>
    <property type="match status" value="1"/>
</dbReference>
<keyword evidence="2" id="KW-0378">Hydrolase</keyword>
<protein>
    <submittedName>
        <fullName evidence="2">Serine hydrolase</fullName>
    </submittedName>
</protein>
<sequence length="396" mass="42205">MAAFSSARLARVDALLHRAVEQGTIAGAVVLLWRRGTVRASYVGEQAPAGPPMRRESLFRIASVTKPILAVATLALVEEGRLTLDGSVEPWLPELASRRVLRAPRAPLQESMPAQRPISVRDLLTMRCGLGALDFLDGPKAPLRSAMEEAGVAPGPFAFAGDSDDFMRRIGALPLAHQPGERWLYHTASDILGVLLARCEGKPLGAVLQERVLGPLGMTDTGFSVPEAQIGRLTAACRARPDGALELFDPAQGGRFAAPPLFESGGGGLVSTADDLLALGRMMLSGGRHGDLRVLGRNTVAAMVTDQITPAQKAASPFFPGFWEARGWGLGVGVVTHRDGPAGSPGRFGWDGGFGTSFWCDPAEELIGVLLTQRMWDAGWMTLYEAFWNGVYAALD</sequence>
<dbReference type="InterPro" id="IPR012338">
    <property type="entry name" value="Beta-lactam/transpept-like"/>
</dbReference>
<keyword evidence="3" id="KW-1185">Reference proteome</keyword>
<dbReference type="InterPro" id="IPR001466">
    <property type="entry name" value="Beta-lactam-related"/>
</dbReference>
<proteinExistence type="predicted"/>
<dbReference type="Gene3D" id="3.40.710.10">
    <property type="entry name" value="DD-peptidase/beta-lactamase superfamily"/>
    <property type="match status" value="1"/>
</dbReference>
<evidence type="ECO:0000313" key="2">
    <source>
        <dbReference type="EMBL" id="PWS37987.1"/>
    </source>
</evidence>
<dbReference type="EMBL" id="QGNA01000001">
    <property type="protein sequence ID" value="PWS37987.1"/>
    <property type="molecule type" value="Genomic_DNA"/>
</dbReference>
<dbReference type="AlphaFoldDB" id="A0A317FIT2"/>
<feature type="domain" description="Beta-lactamase-related" evidence="1">
    <location>
        <begin position="12"/>
        <end position="375"/>
    </location>
</feature>
<name>A0A317FIT2_9PROT</name>
<reference evidence="3" key="1">
    <citation type="submission" date="2018-05" db="EMBL/GenBank/DDBJ databases">
        <authorList>
            <person name="Du Z."/>
            <person name="Wang X."/>
        </authorList>
    </citation>
    <scope>NUCLEOTIDE SEQUENCE [LARGE SCALE GENOMIC DNA]</scope>
    <source>
        <strain evidence="3">CQN31</strain>
    </source>
</reference>
<dbReference type="PANTHER" id="PTHR43283">
    <property type="entry name" value="BETA-LACTAMASE-RELATED"/>
    <property type="match status" value="1"/>
</dbReference>
<organism evidence="2 3">
    <name type="scientific">Falsiroseomonas bella</name>
    <dbReference type="NCBI Taxonomy" id="2184016"/>
    <lineage>
        <taxon>Bacteria</taxon>
        <taxon>Pseudomonadati</taxon>
        <taxon>Pseudomonadota</taxon>
        <taxon>Alphaproteobacteria</taxon>
        <taxon>Acetobacterales</taxon>
        <taxon>Roseomonadaceae</taxon>
        <taxon>Falsiroseomonas</taxon>
    </lineage>
</organism>
<dbReference type="GO" id="GO:0016787">
    <property type="term" value="F:hydrolase activity"/>
    <property type="evidence" value="ECO:0007669"/>
    <property type="project" value="UniProtKB-KW"/>
</dbReference>
<dbReference type="SUPFAM" id="SSF56601">
    <property type="entry name" value="beta-lactamase/transpeptidase-like"/>
    <property type="match status" value="1"/>
</dbReference>
<dbReference type="InterPro" id="IPR050789">
    <property type="entry name" value="Diverse_Enzym_Activities"/>
</dbReference>
<evidence type="ECO:0000259" key="1">
    <source>
        <dbReference type="Pfam" id="PF00144"/>
    </source>
</evidence>
<dbReference type="Proteomes" id="UP000245765">
    <property type="component" value="Unassembled WGS sequence"/>
</dbReference>
<gene>
    <name evidence="2" type="ORF">DFH01_01340</name>
</gene>
<comment type="caution">
    <text evidence="2">The sequence shown here is derived from an EMBL/GenBank/DDBJ whole genome shotgun (WGS) entry which is preliminary data.</text>
</comment>
<dbReference type="OrthoDB" id="5705574at2"/>
<dbReference type="Pfam" id="PF00144">
    <property type="entry name" value="Beta-lactamase"/>
    <property type="match status" value="1"/>
</dbReference>